<keyword evidence="9" id="KW-0675">Receptor</keyword>
<evidence type="ECO:0000256" key="8">
    <source>
        <dbReference type="ARBA" id="ARBA00023136"/>
    </source>
</evidence>
<evidence type="ECO:0000256" key="10">
    <source>
        <dbReference type="ARBA" id="ARBA00023180"/>
    </source>
</evidence>
<dbReference type="EMBL" id="JARYMX010000006">
    <property type="protein sequence ID" value="KAJ9545194.1"/>
    <property type="molecule type" value="Genomic_DNA"/>
</dbReference>
<keyword evidence="10" id="KW-0325">Glycoprotein</keyword>
<evidence type="ECO:0000256" key="4">
    <source>
        <dbReference type="ARBA" id="ARBA00022614"/>
    </source>
</evidence>
<dbReference type="InterPro" id="IPR004332">
    <property type="entry name" value="Transposase_MuDR"/>
</dbReference>
<evidence type="ECO:0000256" key="5">
    <source>
        <dbReference type="ARBA" id="ARBA00022692"/>
    </source>
</evidence>
<evidence type="ECO:0000256" key="7">
    <source>
        <dbReference type="ARBA" id="ARBA00022989"/>
    </source>
</evidence>
<proteinExistence type="inferred from homology"/>
<evidence type="ECO:0000313" key="13">
    <source>
        <dbReference type="EMBL" id="KAJ9545194.1"/>
    </source>
</evidence>
<dbReference type="Proteomes" id="UP001172457">
    <property type="component" value="Chromosome 6"/>
</dbReference>
<comment type="similarity">
    <text evidence="2">Belongs to the RLP family.</text>
</comment>
<dbReference type="Pfam" id="PF03108">
    <property type="entry name" value="DBD_Tnp_Mut"/>
    <property type="match status" value="1"/>
</dbReference>
<evidence type="ECO:0000256" key="6">
    <source>
        <dbReference type="ARBA" id="ARBA00022737"/>
    </source>
</evidence>
<keyword evidence="3" id="KW-1003">Cell membrane</keyword>
<keyword evidence="6" id="KW-0677">Repeat</keyword>
<dbReference type="SUPFAM" id="SSF52058">
    <property type="entry name" value="L domain-like"/>
    <property type="match status" value="1"/>
</dbReference>
<reference evidence="13" key="1">
    <citation type="submission" date="2023-03" db="EMBL/GenBank/DDBJ databases">
        <title>Chromosome-scale reference genome and RAD-based genetic map of yellow starthistle (Centaurea solstitialis) reveal putative structural variation and QTLs associated with invader traits.</title>
        <authorList>
            <person name="Reatini B."/>
            <person name="Cang F.A."/>
            <person name="Jiang Q."/>
            <person name="Mckibben M.T.W."/>
            <person name="Barker M.S."/>
            <person name="Rieseberg L.H."/>
            <person name="Dlugosch K.M."/>
        </authorList>
    </citation>
    <scope>NUCLEOTIDE SEQUENCE</scope>
    <source>
        <strain evidence="13">CAN-66</strain>
        <tissue evidence="13">Leaf</tissue>
    </source>
</reference>
<keyword evidence="8" id="KW-0472">Membrane</keyword>
<keyword evidence="4" id="KW-0433">Leucine-rich repeat</keyword>
<comment type="subcellular location">
    <subcellularLocation>
        <location evidence="1">Cell membrane</location>
        <topology evidence="1">Single-pass type I membrane protein</topology>
    </subcellularLocation>
</comment>
<organism evidence="13 14">
    <name type="scientific">Centaurea solstitialis</name>
    <name type="common">yellow star-thistle</name>
    <dbReference type="NCBI Taxonomy" id="347529"/>
    <lineage>
        <taxon>Eukaryota</taxon>
        <taxon>Viridiplantae</taxon>
        <taxon>Streptophyta</taxon>
        <taxon>Embryophyta</taxon>
        <taxon>Tracheophyta</taxon>
        <taxon>Spermatophyta</taxon>
        <taxon>Magnoliopsida</taxon>
        <taxon>eudicotyledons</taxon>
        <taxon>Gunneridae</taxon>
        <taxon>Pentapetalae</taxon>
        <taxon>asterids</taxon>
        <taxon>campanulids</taxon>
        <taxon>Asterales</taxon>
        <taxon>Asteraceae</taxon>
        <taxon>Carduoideae</taxon>
        <taxon>Cardueae</taxon>
        <taxon>Centaureinae</taxon>
        <taxon>Centaurea</taxon>
    </lineage>
</organism>
<protein>
    <recommendedName>
        <fullName evidence="12">Transposase MuDR plant domain-containing protein</fullName>
    </recommendedName>
</protein>
<gene>
    <name evidence="13" type="ORF">OSB04_024901</name>
</gene>
<comment type="caution">
    <text evidence="13">The sequence shown here is derived from an EMBL/GenBank/DDBJ whole genome shotgun (WGS) entry which is preliminary data.</text>
</comment>
<keyword evidence="7" id="KW-1133">Transmembrane helix</keyword>
<accession>A0AA38WCJ1</accession>
<evidence type="ECO:0000256" key="1">
    <source>
        <dbReference type="ARBA" id="ARBA00004251"/>
    </source>
</evidence>
<keyword evidence="14" id="KW-1185">Reference proteome</keyword>
<dbReference type="PANTHER" id="PTHR27004:SF470">
    <property type="entry name" value="RECEPTOR-LIKE PROTEIN 43"/>
    <property type="match status" value="1"/>
</dbReference>
<evidence type="ECO:0000313" key="14">
    <source>
        <dbReference type="Proteomes" id="UP001172457"/>
    </source>
</evidence>
<evidence type="ECO:0000259" key="12">
    <source>
        <dbReference type="Pfam" id="PF03108"/>
    </source>
</evidence>
<dbReference type="AlphaFoldDB" id="A0AA38WCJ1"/>
<keyword evidence="5" id="KW-0812">Transmembrane</keyword>
<dbReference type="InterPro" id="IPR032675">
    <property type="entry name" value="LRR_dom_sf"/>
</dbReference>
<evidence type="ECO:0000256" key="11">
    <source>
        <dbReference type="SAM" id="MobiDB-lite"/>
    </source>
</evidence>
<dbReference type="Gene3D" id="3.80.10.10">
    <property type="entry name" value="Ribonuclease Inhibitor"/>
    <property type="match status" value="1"/>
</dbReference>
<evidence type="ECO:0000256" key="2">
    <source>
        <dbReference type="ARBA" id="ARBA00009592"/>
    </source>
</evidence>
<dbReference type="GO" id="GO:0005886">
    <property type="term" value="C:plasma membrane"/>
    <property type="evidence" value="ECO:0007669"/>
    <property type="project" value="UniProtKB-SubCell"/>
</dbReference>
<dbReference type="PANTHER" id="PTHR27004">
    <property type="entry name" value="RECEPTOR-LIKE PROTEIN 12 ISOFORM X1"/>
    <property type="match status" value="1"/>
</dbReference>
<sequence>MSSNQLIGEIPSPLTGLAFLSLLNLSYNQLRGRIPAGAQFQTFTESSYEGNKGLCGLPLDRRCSTSVVPAPPSSVPSSEDDRQPFIHGMGAGAELLIVISILCCLRKRDTSDNVDWACRPRLDPVELDVEPYDSSLEVSTGPVEFIPVPVELDVQNEMNRRVIYLQYDGTWKVDKGEVQERDVISTARGTSVSDGCDDVESSLPNVNDGYDDIESSLPNVNDGCDDTESNPLSPPEKEGLQVLECHEGGPSHEPLETVVPETDEPFCFIDGSDLAIGQEFENKEEVKVKLNDIALKACFEMEVKKSTKSLYVTKCIDSTCK</sequence>
<name>A0AA38WCJ1_9ASTR</name>
<evidence type="ECO:0000256" key="3">
    <source>
        <dbReference type="ARBA" id="ARBA00022475"/>
    </source>
</evidence>
<feature type="region of interest" description="Disordered" evidence="11">
    <location>
        <begin position="214"/>
        <end position="237"/>
    </location>
</feature>
<feature type="domain" description="Transposase MuDR plant" evidence="12">
    <location>
        <begin position="274"/>
        <end position="321"/>
    </location>
</feature>
<evidence type="ECO:0000256" key="9">
    <source>
        <dbReference type="ARBA" id="ARBA00023170"/>
    </source>
</evidence>